<organism evidence="1 2">
    <name type="scientific">Bacillus thuringiensis</name>
    <dbReference type="NCBI Taxonomy" id="1428"/>
    <lineage>
        <taxon>Bacteria</taxon>
        <taxon>Bacillati</taxon>
        <taxon>Bacillota</taxon>
        <taxon>Bacilli</taxon>
        <taxon>Bacillales</taxon>
        <taxon>Bacillaceae</taxon>
        <taxon>Bacillus</taxon>
        <taxon>Bacillus cereus group</taxon>
    </lineage>
</organism>
<dbReference type="Proteomes" id="UP001274571">
    <property type="component" value="Unassembled WGS sequence"/>
</dbReference>
<accession>A0AAW9GJ85</accession>
<gene>
    <name evidence="1" type="ORF">SOH20_26080</name>
</gene>
<evidence type="ECO:0000313" key="1">
    <source>
        <dbReference type="EMBL" id="MDY0854338.1"/>
    </source>
</evidence>
<dbReference type="EMBL" id="JAXCMD010000010">
    <property type="protein sequence ID" value="MDY0854338.1"/>
    <property type="molecule type" value="Genomic_DNA"/>
</dbReference>
<evidence type="ECO:0000313" key="2">
    <source>
        <dbReference type="Proteomes" id="UP001274571"/>
    </source>
</evidence>
<protein>
    <submittedName>
        <fullName evidence="1">Uncharacterized protein</fullName>
    </submittedName>
</protein>
<dbReference type="AlphaFoldDB" id="A0AAW9GJ85"/>
<name>A0AAW9GJ85_BACTU</name>
<comment type="caution">
    <text evidence="1">The sequence shown here is derived from an EMBL/GenBank/DDBJ whole genome shotgun (WGS) entry which is preliminary data.</text>
</comment>
<reference evidence="1" key="1">
    <citation type="submission" date="2023-11" db="EMBL/GenBank/DDBJ databases">
        <title>Genome Sequence of Bacillus thuringiensis stain BLB 30AF.</title>
        <authorList>
            <person name="Farhat A."/>
        </authorList>
    </citation>
    <scope>NUCLEOTIDE SEQUENCE</scope>
    <source>
        <strain evidence="1">BLB30AF</strain>
    </source>
</reference>
<sequence length="68" mass="7772">MINSMSFFKEAKLVCHICFKEIVEGEEFIVRLNLPTKSKMPVGVLDKVLVKNAKEILCNRCNLQNTSE</sequence>
<proteinExistence type="predicted"/>